<feature type="domain" description="Gcp-like" evidence="8">
    <location>
        <begin position="65"/>
        <end position="382"/>
    </location>
</feature>
<keyword evidence="5 7" id="KW-0012">Acyltransferase</keyword>
<evidence type="ECO:0000256" key="5">
    <source>
        <dbReference type="ARBA" id="ARBA00023315"/>
    </source>
</evidence>
<keyword evidence="4 7" id="KW-0479">Metal-binding</keyword>
<dbReference type="InterPro" id="IPR017861">
    <property type="entry name" value="KAE1/TsaD"/>
</dbReference>
<comment type="subunit">
    <text evidence="7">Homodimer.</text>
</comment>
<comment type="cofactor">
    <cofactor evidence="7">
        <name>a divalent metal cation</name>
        <dbReference type="ChEBI" id="CHEBI:60240"/>
    </cofactor>
    <text evidence="7">Binds 1 divalent metal cation per subunit.</text>
</comment>
<comment type="function">
    <text evidence="7">Required for the formation of a threonylcarbamoyl group on adenosine at position 37 (t(6)A37) in mitochondrial tRNAs that read codons beginning with adenine. Probably involved in the transfer of the threonylcarbamoyl moiety of threonylcarbamoyl-AMP (TC-AMP) to the N6 group of A37. Involved in mitochondrial genome maintenance.</text>
</comment>
<keyword evidence="3 7" id="KW-0819">tRNA processing</keyword>
<sequence>MSKLLPSPTFLSVPRLRSAARVRRFTVLAIETSCDDTSVALLRSSPGSPSTATLLAHKTLTCPNRVYGGIHPLASVQFHRRNLLPLLQSLEISRKPDLVAVTRGPGMLAALAAGFDTAKGLSAAWGVPLIGVHHMQAHALTPRLVAALNGGEGGVEFPFMTLLVSGGHTILLESRGLTSHRILAETMDIALGDMVDKCARRLLPEAVMDGHPEAVSYGAALERFCFPEEEPEYAYHPRKTPERRQEDEEKLEKWGEWKLCQPLSKNGKVHFSDAFSFCGLGSTLDRYFWAKDGGPSSISVEERKALGREVMMVAFEHIASRIATALEASKTLPSALVVSGGVAANKFLKNILSNYLCNGGYNIRIAVPPQKYCTDNAAMIAWAGLEMYRAGYTSAPTATPVRKWSLDDDTYYEGNDIDCEAGGRNGPGGVLGISGWVKREAEER</sequence>
<organism evidence="9 10">
    <name type="scientific">Tuber aestivum</name>
    <name type="common">summer truffle</name>
    <dbReference type="NCBI Taxonomy" id="59557"/>
    <lineage>
        <taxon>Eukaryota</taxon>
        <taxon>Fungi</taxon>
        <taxon>Dikarya</taxon>
        <taxon>Ascomycota</taxon>
        <taxon>Pezizomycotina</taxon>
        <taxon>Pezizomycetes</taxon>
        <taxon>Pezizales</taxon>
        <taxon>Tuberaceae</taxon>
        <taxon>Tuber</taxon>
    </lineage>
</organism>
<dbReference type="GO" id="GO:0046872">
    <property type="term" value="F:metal ion binding"/>
    <property type="evidence" value="ECO:0007669"/>
    <property type="project" value="UniProtKB-KW"/>
</dbReference>
<dbReference type="PRINTS" id="PR00789">
    <property type="entry name" value="OSIALOPTASE"/>
</dbReference>
<dbReference type="Proteomes" id="UP001412239">
    <property type="component" value="Unassembled WGS sequence"/>
</dbReference>
<protein>
    <recommendedName>
        <fullName evidence="1">N(6)-L-threonylcarbamoyladenine synthase</fullName>
        <ecNumber evidence="1">2.3.1.234</ecNumber>
    </recommendedName>
</protein>
<evidence type="ECO:0000256" key="3">
    <source>
        <dbReference type="ARBA" id="ARBA00022694"/>
    </source>
</evidence>
<comment type="similarity">
    <text evidence="7">Belongs to the KAE1 / TsaD family.</text>
</comment>
<dbReference type="HAMAP" id="MF_01445">
    <property type="entry name" value="TsaD"/>
    <property type="match status" value="1"/>
</dbReference>
<keyword evidence="10" id="KW-1185">Reference proteome</keyword>
<dbReference type="PANTHER" id="PTHR11735">
    <property type="entry name" value="TRNA N6-ADENOSINE THREONYLCARBAMOYLTRANSFERASE"/>
    <property type="match status" value="1"/>
</dbReference>
<evidence type="ECO:0000256" key="1">
    <source>
        <dbReference type="ARBA" id="ARBA00012156"/>
    </source>
</evidence>
<evidence type="ECO:0000256" key="2">
    <source>
        <dbReference type="ARBA" id="ARBA00022679"/>
    </source>
</evidence>
<evidence type="ECO:0000256" key="6">
    <source>
        <dbReference type="ARBA" id="ARBA00048117"/>
    </source>
</evidence>
<dbReference type="Pfam" id="PF00814">
    <property type="entry name" value="TsaD"/>
    <property type="match status" value="1"/>
</dbReference>
<dbReference type="InterPro" id="IPR022450">
    <property type="entry name" value="TsaD"/>
</dbReference>
<gene>
    <name evidence="9" type="ORF">GSTUAT00008264001</name>
</gene>
<keyword evidence="7" id="KW-0496">Mitochondrion</keyword>
<dbReference type="AlphaFoldDB" id="A0A292PKJ0"/>
<dbReference type="PANTHER" id="PTHR11735:SF6">
    <property type="entry name" value="TRNA N6-ADENOSINE THREONYLCARBAMOYLTRANSFERASE, MITOCHONDRIAL"/>
    <property type="match status" value="1"/>
</dbReference>
<evidence type="ECO:0000256" key="7">
    <source>
        <dbReference type="HAMAP-Rule" id="MF_03179"/>
    </source>
</evidence>
<dbReference type="InterPro" id="IPR017860">
    <property type="entry name" value="Peptidase_M22_CS"/>
</dbReference>
<evidence type="ECO:0000313" key="10">
    <source>
        <dbReference type="Proteomes" id="UP001412239"/>
    </source>
</evidence>
<dbReference type="EC" id="2.3.1.234" evidence="1"/>
<dbReference type="GO" id="GO:0072670">
    <property type="term" value="P:mitochondrial tRNA threonylcarbamoyladenosine modification"/>
    <property type="evidence" value="ECO:0007669"/>
    <property type="project" value="TreeGrafter"/>
</dbReference>
<reference evidence="9" key="1">
    <citation type="submission" date="2015-10" db="EMBL/GenBank/DDBJ databases">
        <authorList>
            <person name="Regsiter A."/>
            <person name="william w."/>
        </authorList>
    </citation>
    <scope>NUCLEOTIDE SEQUENCE</scope>
    <source>
        <strain evidence="9">Montdore</strain>
    </source>
</reference>
<dbReference type="Gene3D" id="3.30.420.40">
    <property type="match status" value="2"/>
</dbReference>
<dbReference type="GO" id="GO:0061711">
    <property type="term" value="F:tRNA N(6)-L-threonylcarbamoyladenine synthase activity"/>
    <property type="evidence" value="ECO:0007669"/>
    <property type="project" value="UniProtKB-EC"/>
</dbReference>
<proteinExistence type="inferred from homology"/>
<evidence type="ECO:0000259" key="8">
    <source>
        <dbReference type="Pfam" id="PF00814"/>
    </source>
</evidence>
<name>A0A292PKJ0_9PEZI</name>
<dbReference type="InterPro" id="IPR000905">
    <property type="entry name" value="Gcp-like_dom"/>
</dbReference>
<evidence type="ECO:0000313" key="9">
    <source>
        <dbReference type="EMBL" id="CUS07644.1"/>
    </source>
</evidence>
<dbReference type="PROSITE" id="PS01016">
    <property type="entry name" value="GLYCOPROTEASE"/>
    <property type="match status" value="1"/>
</dbReference>
<evidence type="ECO:0000256" key="4">
    <source>
        <dbReference type="ARBA" id="ARBA00022723"/>
    </source>
</evidence>
<dbReference type="EMBL" id="LN891187">
    <property type="protein sequence ID" value="CUS07644.1"/>
    <property type="molecule type" value="Genomic_DNA"/>
</dbReference>
<keyword evidence="2 7" id="KW-0808">Transferase</keyword>
<dbReference type="InterPro" id="IPR043129">
    <property type="entry name" value="ATPase_NBD"/>
</dbReference>
<accession>A0A292PKJ0</accession>
<comment type="subcellular location">
    <subcellularLocation>
        <location evidence="7">Mitochondrion</location>
    </subcellularLocation>
</comment>
<dbReference type="GO" id="GO:0005739">
    <property type="term" value="C:mitochondrion"/>
    <property type="evidence" value="ECO:0007669"/>
    <property type="project" value="UniProtKB-SubCell"/>
</dbReference>
<comment type="catalytic activity">
    <reaction evidence="6 7">
        <text>L-threonylcarbamoyladenylate + adenosine(37) in tRNA = N(6)-L-threonylcarbamoyladenosine(37) in tRNA + AMP + H(+)</text>
        <dbReference type="Rhea" id="RHEA:37059"/>
        <dbReference type="Rhea" id="RHEA-COMP:10162"/>
        <dbReference type="Rhea" id="RHEA-COMP:10163"/>
        <dbReference type="ChEBI" id="CHEBI:15378"/>
        <dbReference type="ChEBI" id="CHEBI:73682"/>
        <dbReference type="ChEBI" id="CHEBI:74411"/>
        <dbReference type="ChEBI" id="CHEBI:74418"/>
        <dbReference type="ChEBI" id="CHEBI:456215"/>
        <dbReference type="EC" id="2.3.1.234"/>
    </reaction>
</comment>
<dbReference type="SUPFAM" id="SSF53067">
    <property type="entry name" value="Actin-like ATPase domain"/>
    <property type="match status" value="2"/>
</dbReference>